<dbReference type="Proteomes" id="UP001396334">
    <property type="component" value="Unassembled WGS sequence"/>
</dbReference>
<name>A0ABR2QLR0_9ROSI</name>
<accession>A0ABR2QLR0</accession>
<evidence type="ECO:0000313" key="2">
    <source>
        <dbReference type="Proteomes" id="UP001396334"/>
    </source>
</evidence>
<organism evidence="1 2">
    <name type="scientific">Hibiscus sabdariffa</name>
    <name type="common">roselle</name>
    <dbReference type="NCBI Taxonomy" id="183260"/>
    <lineage>
        <taxon>Eukaryota</taxon>
        <taxon>Viridiplantae</taxon>
        <taxon>Streptophyta</taxon>
        <taxon>Embryophyta</taxon>
        <taxon>Tracheophyta</taxon>
        <taxon>Spermatophyta</taxon>
        <taxon>Magnoliopsida</taxon>
        <taxon>eudicotyledons</taxon>
        <taxon>Gunneridae</taxon>
        <taxon>Pentapetalae</taxon>
        <taxon>rosids</taxon>
        <taxon>malvids</taxon>
        <taxon>Malvales</taxon>
        <taxon>Malvaceae</taxon>
        <taxon>Malvoideae</taxon>
        <taxon>Hibiscus</taxon>
    </lineage>
</organism>
<proteinExistence type="predicted"/>
<keyword evidence="2" id="KW-1185">Reference proteome</keyword>
<dbReference type="EMBL" id="JBBPBN010000036">
    <property type="protein sequence ID" value="KAK9001564.1"/>
    <property type="molecule type" value="Genomic_DNA"/>
</dbReference>
<reference evidence="1 2" key="1">
    <citation type="journal article" date="2024" name="G3 (Bethesda)">
        <title>Genome assembly of Hibiscus sabdariffa L. provides insights into metabolisms of medicinal natural products.</title>
        <authorList>
            <person name="Kim T."/>
        </authorList>
    </citation>
    <scope>NUCLEOTIDE SEQUENCE [LARGE SCALE GENOMIC DNA]</scope>
    <source>
        <strain evidence="1">TK-2024</strain>
        <tissue evidence="1">Old leaves</tissue>
    </source>
</reference>
<sequence length="92" mass="10164">MRPHQYSVAEVRGSSAGSRTFHTMTVQVQGNCKCCGPRVSAPEPKALKPGVPNVSRKSIGWFLSQRVVITYQQGGKTPMIPVVLTWWYSVDT</sequence>
<gene>
    <name evidence="1" type="ORF">V6N11_083344</name>
</gene>
<evidence type="ECO:0000313" key="1">
    <source>
        <dbReference type="EMBL" id="KAK9001564.1"/>
    </source>
</evidence>
<comment type="caution">
    <text evidence="1">The sequence shown here is derived from an EMBL/GenBank/DDBJ whole genome shotgun (WGS) entry which is preliminary data.</text>
</comment>
<protein>
    <submittedName>
        <fullName evidence="1">Uncharacterized protein</fullName>
    </submittedName>
</protein>